<keyword evidence="4" id="KW-0676">Redox-active center</keyword>
<evidence type="ECO:0000313" key="7">
    <source>
        <dbReference type="EMBL" id="VVE05917.1"/>
    </source>
</evidence>
<dbReference type="InterPro" id="IPR017937">
    <property type="entry name" value="Thioredoxin_CS"/>
</dbReference>
<sequence>MTRSLGPFSIPTVAVAAAALLAWLVARYLLRGTDATARRTAASLLLDALFIGLLAARAAYVLRWWPDYAAAPLSIVAIGDGGFTVWVGLPVALGWALWRVRRDASARRPMLCGFVAGVALWGAAQVGLGALQRTAPPLPPLTLATIDGRPVALDAYRGRPVVINLWASWCPPCRREMPVLEKAQADHPDVTFLMINQGEAAHTVEAFVQSQGLEFNHLLLDPASQAMQAASARALPTTLFYDTQGRLVEAHLGELTAARLRDTLQRRLHQSPAPSPAKR</sequence>
<evidence type="ECO:0000313" key="8">
    <source>
        <dbReference type="Proteomes" id="UP000384354"/>
    </source>
</evidence>
<feature type="transmembrane region" description="Helical" evidence="5">
    <location>
        <begin position="12"/>
        <end position="30"/>
    </location>
</feature>
<feature type="transmembrane region" description="Helical" evidence="5">
    <location>
        <begin position="74"/>
        <end position="98"/>
    </location>
</feature>
<dbReference type="GO" id="GO:0042158">
    <property type="term" value="P:lipoprotein biosynthetic process"/>
    <property type="evidence" value="ECO:0007669"/>
    <property type="project" value="InterPro"/>
</dbReference>
<evidence type="ECO:0000256" key="1">
    <source>
        <dbReference type="ARBA" id="ARBA00004196"/>
    </source>
</evidence>
<evidence type="ECO:0000256" key="5">
    <source>
        <dbReference type="SAM" id="Phobius"/>
    </source>
</evidence>
<dbReference type="OrthoDB" id="9811352at2"/>
<dbReference type="InterPro" id="IPR050553">
    <property type="entry name" value="Thioredoxin_ResA/DsbE_sf"/>
</dbReference>
<gene>
    <name evidence="7" type="ORF">PCE31106_02372</name>
</gene>
<dbReference type="SUPFAM" id="SSF52833">
    <property type="entry name" value="Thioredoxin-like"/>
    <property type="match status" value="1"/>
</dbReference>
<dbReference type="RefSeq" id="WP_150563378.1">
    <property type="nucleotide sequence ID" value="NZ_CABPSL010000007.1"/>
</dbReference>
<dbReference type="CDD" id="cd02966">
    <property type="entry name" value="TlpA_like_family"/>
    <property type="match status" value="1"/>
</dbReference>
<reference evidence="7 8" key="1">
    <citation type="submission" date="2019-08" db="EMBL/GenBank/DDBJ databases">
        <authorList>
            <person name="Peeters C."/>
        </authorList>
    </citation>
    <scope>NUCLEOTIDE SEQUENCE [LARGE SCALE GENOMIC DNA]</scope>
    <source>
        <strain evidence="7 8">LMG 31106</strain>
    </source>
</reference>
<dbReference type="InterPro" id="IPR013740">
    <property type="entry name" value="Redoxin"/>
</dbReference>
<dbReference type="AlphaFoldDB" id="A0A5E4V117"/>
<dbReference type="Pfam" id="PF01790">
    <property type="entry name" value="LGT"/>
    <property type="match status" value="1"/>
</dbReference>
<name>A0A5E4V117_9BURK</name>
<evidence type="ECO:0000256" key="4">
    <source>
        <dbReference type="ARBA" id="ARBA00023284"/>
    </source>
</evidence>
<keyword evidence="5" id="KW-1133">Transmembrane helix</keyword>
<evidence type="ECO:0000256" key="3">
    <source>
        <dbReference type="ARBA" id="ARBA00023157"/>
    </source>
</evidence>
<evidence type="ECO:0000256" key="2">
    <source>
        <dbReference type="ARBA" id="ARBA00022748"/>
    </source>
</evidence>
<dbReference type="GO" id="GO:0008961">
    <property type="term" value="F:phosphatidylglycerol-prolipoprotein diacylglyceryl transferase activity"/>
    <property type="evidence" value="ECO:0007669"/>
    <property type="project" value="InterPro"/>
</dbReference>
<dbReference type="PROSITE" id="PS51352">
    <property type="entry name" value="THIOREDOXIN_2"/>
    <property type="match status" value="1"/>
</dbReference>
<feature type="transmembrane region" description="Helical" evidence="5">
    <location>
        <begin position="110"/>
        <end position="131"/>
    </location>
</feature>
<dbReference type="Proteomes" id="UP000384354">
    <property type="component" value="Unassembled WGS sequence"/>
</dbReference>
<dbReference type="PROSITE" id="PS00194">
    <property type="entry name" value="THIOREDOXIN_1"/>
    <property type="match status" value="1"/>
</dbReference>
<dbReference type="EMBL" id="CABPSL010000007">
    <property type="protein sequence ID" value="VVE05917.1"/>
    <property type="molecule type" value="Genomic_DNA"/>
</dbReference>
<dbReference type="PANTHER" id="PTHR42852">
    <property type="entry name" value="THIOL:DISULFIDE INTERCHANGE PROTEIN DSBE"/>
    <property type="match status" value="1"/>
</dbReference>
<feature type="domain" description="Thioredoxin" evidence="6">
    <location>
        <begin position="132"/>
        <end position="269"/>
    </location>
</feature>
<organism evidence="7 8">
    <name type="scientific">Pandoraea cepalis</name>
    <dbReference type="NCBI Taxonomy" id="2508294"/>
    <lineage>
        <taxon>Bacteria</taxon>
        <taxon>Pseudomonadati</taxon>
        <taxon>Pseudomonadota</taxon>
        <taxon>Betaproteobacteria</taxon>
        <taxon>Burkholderiales</taxon>
        <taxon>Burkholderiaceae</taxon>
        <taxon>Pandoraea</taxon>
    </lineage>
</organism>
<dbReference type="InterPro" id="IPR001640">
    <property type="entry name" value="Lgt"/>
</dbReference>
<comment type="subcellular location">
    <subcellularLocation>
        <location evidence="1">Cell envelope</location>
    </subcellularLocation>
</comment>
<proteinExistence type="predicted"/>
<protein>
    <submittedName>
        <fullName evidence="7">Putative thiol:disulfide interchange protein</fullName>
    </submittedName>
</protein>
<dbReference type="GO" id="GO:0015036">
    <property type="term" value="F:disulfide oxidoreductase activity"/>
    <property type="evidence" value="ECO:0007669"/>
    <property type="project" value="UniProtKB-ARBA"/>
</dbReference>
<dbReference type="PANTHER" id="PTHR42852:SF6">
    <property type="entry name" value="THIOL:DISULFIDE INTERCHANGE PROTEIN DSBE"/>
    <property type="match status" value="1"/>
</dbReference>
<dbReference type="GO" id="GO:0030313">
    <property type="term" value="C:cell envelope"/>
    <property type="evidence" value="ECO:0007669"/>
    <property type="project" value="UniProtKB-SubCell"/>
</dbReference>
<dbReference type="InterPro" id="IPR013766">
    <property type="entry name" value="Thioredoxin_domain"/>
</dbReference>
<keyword evidence="3" id="KW-1015">Disulfide bond</keyword>
<feature type="transmembrane region" description="Helical" evidence="5">
    <location>
        <begin position="42"/>
        <end position="62"/>
    </location>
</feature>
<dbReference type="Pfam" id="PF08534">
    <property type="entry name" value="Redoxin"/>
    <property type="match status" value="1"/>
</dbReference>
<dbReference type="GO" id="GO:0005886">
    <property type="term" value="C:plasma membrane"/>
    <property type="evidence" value="ECO:0007669"/>
    <property type="project" value="InterPro"/>
</dbReference>
<dbReference type="GO" id="GO:0017004">
    <property type="term" value="P:cytochrome complex assembly"/>
    <property type="evidence" value="ECO:0007669"/>
    <property type="project" value="UniProtKB-KW"/>
</dbReference>
<keyword evidence="5" id="KW-0812">Transmembrane</keyword>
<evidence type="ECO:0000259" key="6">
    <source>
        <dbReference type="PROSITE" id="PS51352"/>
    </source>
</evidence>
<dbReference type="Gene3D" id="3.40.30.10">
    <property type="entry name" value="Glutaredoxin"/>
    <property type="match status" value="1"/>
</dbReference>
<accession>A0A5E4V117</accession>
<dbReference type="InterPro" id="IPR036249">
    <property type="entry name" value="Thioredoxin-like_sf"/>
</dbReference>
<keyword evidence="5" id="KW-0472">Membrane</keyword>
<keyword evidence="2" id="KW-0201">Cytochrome c-type biogenesis</keyword>